<evidence type="ECO:0000313" key="15">
    <source>
        <dbReference type="Proteomes" id="UP000824136"/>
    </source>
</evidence>
<dbReference type="Gene3D" id="3.40.120.10">
    <property type="entry name" value="Alpha-D-Glucose-1,6-Bisphosphate, subunit A, domain 3"/>
    <property type="match status" value="3"/>
</dbReference>
<feature type="domain" description="Alpha-D-phosphohexomutase alpha/beta/alpha" evidence="11">
    <location>
        <begin position="3"/>
        <end position="135"/>
    </location>
</feature>
<dbReference type="PANTHER" id="PTHR42946">
    <property type="entry name" value="PHOSPHOHEXOSE MUTASE"/>
    <property type="match status" value="1"/>
</dbReference>
<evidence type="ECO:0000259" key="11">
    <source>
        <dbReference type="Pfam" id="PF02878"/>
    </source>
</evidence>
<evidence type="ECO:0000256" key="8">
    <source>
        <dbReference type="RuleBase" id="RU004326"/>
    </source>
</evidence>
<reference evidence="14" key="2">
    <citation type="journal article" date="2021" name="PeerJ">
        <title>Extensive microbial diversity within the chicken gut microbiome revealed by metagenomics and culture.</title>
        <authorList>
            <person name="Gilroy R."/>
            <person name="Ravi A."/>
            <person name="Getino M."/>
            <person name="Pursley I."/>
            <person name="Horton D.L."/>
            <person name="Alikhan N.F."/>
            <person name="Baker D."/>
            <person name="Gharbi K."/>
            <person name="Hall N."/>
            <person name="Watson M."/>
            <person name="Adriaenssens E.M."/>
            <person name="Foster-Nyarko E."/>
            <person name="Jarju S."/>
            <person name="Secka A."/>
            <person name="Antonio M."/>
            <person name="Oren A."/>
            <person name="Chaudhuri R.R."/>
            <person name="La Ragione R."/>
            <person name="Hildebrand F."/>
            <person name="Pallen M.J."/>
        </authorList>
    </citation>
    <scope>NUCLEOTIDE SEQUENCE</scope>
    <source>
        <strain evidence="14">CHK33-4379</strain>
    </source>
</reference>
<dbReference type="SUPFAM" id="SSF53738">
    <property type="entry name" value="Phosphoglucomutase, first 3 domains"/>
    <property type="match status" value="3"/>
</dbReference>
<comment type="PTM">
    <text evidence="7">Activated by phosphorylation.</text>
</comment>
<evidence type="ECO:0000256" key="1">
    <source>
        <dbReference type="ARBA" id="ARBA00010231"/>
    </source>
</evidence>
<dbReference type="NCBIfam" id="TIGR01455">
    <property type="entry name" value="glmM"/>
    <property type="match status" value="1"/>
</dbReference>
<keyword evidence="4 7" id="KW-0460">Magnesium</keyword>
<evidence type="ECO:0000259" key="13">
    <source>
        <dbReference type="Pfam" id="PF02880"/>
    </source>
</evidence>
<dbReference type="GO" id="GO:0004615">
    <property type="term" value="F:phosphomannomutase activity"/>
    <property type="evidence" value="ECO:0007669"/>
    <property type="project" value="TreeGrafter"/>
</dbReference>
<keyword evidence="2 7" id="KW-0597">Phosphoprotein</keyword>
<dbReference type="GO" id="GO:0009252">
    <property type="term" value="P:peptidoglycan biosynthetic process"/>
    <property type="evidence" value="ECO:0007669"/>
    <property type="project" value="TreeGrafter"/>
</dbReference>
<evidence type="ECO:0000256" key="4">
    <source>
        <dbReference type="ARBA" id="ARBA00022842"/>
    </source>
</evidence>
<dbReference type="Pfam" id="PF00408">
    <property type="entry name" value="PGM_PMM_IV"/>
    <property type="match status" value="1"/>
</dbReference>
<comment type="cofactor">
    <cofactor evidence="7">
        <name>Mg(2+)</name>
        <dbReference type="ChEBI" id="CHEBI:18420"/>
    </cofactor>
    <text evidence="7">Binds 1 Mg(2+) ion per subunit.</text>
</comment>
<evidence type="ECO:0000259" key="10">
    <source>
        <dbReference type="Pfam" id="PF00408"/>
    </source>
</evidence>
<proteinExistence type="inferred from homology"/>
<feature type="modified residue" description="Phosphoserine" evidence="7">
    <location>
        <position position="101"/>
    </location>
</feature>
<dbReference type="HAMAP" id="MF_01554_B">
    <property type="entry name" value="GlmM_B"/>
    <property type="match status" value="1"/>
</dbReference>
<dbReference type="GO" id="GO:0005829">
    <property type="term" value="C:cytosol"/>
    <property type="evidence" value="ECO:0007669"/>
    <property type="project" value="TreeGrafter"/>
</dbReference>
<feature type="domain" description="Alpha-D-phosphohexomutase C-terminal" evidence="10">
    <location>
        <begin position="383"/>
        <end position="448"/>
    </location>
</feature>
<dbReference type="GO" id="GO:0005975">
    <property type="term" value="P:carbohydrate metabolic process"/>
    <property type="evidence" value="ECO:0007669"/>
    <property type="project" value="InterPro"/>
</dbReference>
<evidence type="ECO:0000313" key="14">
    <source>
        <dbReference type="EMBL" id="HIT59192.1"/>
    </source>
</evidence>
<dbReference type="GO" id="GO:0008966">
    <property type="term" value="F:phosphoglucosamine mutase activity"/>
    <property type="evidence" value="ECO:0007669"/>
    <property type="project" value="UniProtKB-UniRule"/>
</dbReference>
<dbReference type="InterPro" id="IPR005844">
    <property type="entry name" value="A-D-PHexomutase_a/b/a-I"/>
</dbReference>
<dbReference type="EMBL" id="DVLL01000021">
    <property type="protein sequence ID" value="HIT59192.1"/>
    <property type="molecule type" value="Genomic_DNA"/>
</dbReference>
<dbReference type="AlphaFoldDB" id="A0A9D1GU85"/>
<dbReference type="Pfam" id="PF02878">
    <property type="entry name" value="PGM_PMM_I"/>
    <property type="match status" value="1"/>
</dbReference>
<evidence type="ECO:0000256" key="3">
    <source>
        <dbReference type="ARBA" id="ARBA00022723"/>
    </source>
</evidence>
<dbReference type="InterPro" id="IPR050060">
    <property type="entry name" value="Phosphoglucosamine_mutase"/>
</dbReference>
<dbReference type="InterPro" id="IPR005843">
    <property type="entry name" value="A-D-PHexomutase_C"/>
</dbReference>
<sequence length="459" mass="49513">MGRLFGTDGVRGVAISELTVELAMRIGRAAAITLAKSTHHKAKILIGKDTRVSGDVLESALVSGICSVGADVYTLGVIPTPAVAYLTLKYGADAGIVISASHNPFEFNGIKIFSSTGFKLPDEIEDEIERLVLDSQNEMLSSSTDSTGKVIPGRVIPEKNAEWDYVRHLLKNVDTDLSRMRIVVDCANGASSSCAEKFFKGLGANVILINNSPNGININDECGSTSIESLSKAVVEHRAHAGLAFDGDADRCLMVDEKGEPIDGDKMIAMLALDMKNEGKLASNTCVVTKMTNLAFFKWAKENGVVVSTASKIGDRYVLERMLSSGYNLGGEQSGHIIMSDYSTTGDGELSGAKVLEIMAKSGKKLSELASIFTPYPQLLVNIRIRPECKGKFSEVEEISEIINYCSEKLGSDGRIFVRESGTEPLVRVMAEGRDKEAIYQYANAIAQVVKQHLGENEL</sequence>
<evidence type="ECO:0000259" key="12">
    <source>
        <dbReference type="Pfam" id="PF02879"/>
    </source>
</evidence>
<keyword evidence="3 7" id="KW-0479">Metal-binding</keyword>
<accession>A0A9D1GU85</accession>
<dbReference type="InterPro" id="IPR005846">
    <property type="entry name" value="A-D-PHexomutase_a/b/a-III"/>
</dbReference>
<evidence type="ECO:0000256" key="7">
    <source>
        <dbReference type="HAMAP-Rule" id="MF_01554"/>
    </source>
</evidence>
<dbReference type="InterPro" id="IPR016055">
    <property type="entry name" value="A-D-PHexomutase_a/b/a-I/II/III"/>
</dbReference>
<comment type="caution">
    <text evidence="14">The sequence shown here is derived from an EMBL/GenBank/DDBJ whole genome shotgun (WGS) entry which is preliminary data.</text>
</comment>
<dbReference type="PRINTS" id="PR00509">
    <property type="entry name" value="PGMPMM"/>
</dbReference>
<organism evidence="14 15">
    <name type="scientific">Candidatus Faeciplasma pullistercoris</name>
    <dbReference type="NCBI Taxonomy" id="2840800"/>
    <lineage>
        <taxon>Bacteria</taxon>
        <taxon>Bacillati</taxon>
        <taxon>Bacillota</taxon>
        <taxon>Clostridia</taxon>
        <taxon>Eubacteriales</taxon>
        <taxon>Oscillospiraceae</taxon>
        <taxon>Oscillospiraceae incertae sedis</taxon>
        <taxon>Candidatus Faeciplasma</taxon>
    </lineage>
</organism>
<dbReference type="GO" id="GO:0000287">
    <property type="term" value="F:magnesium ion binding"/>
    <property type="evidence" value="ECO:0007669"/>
    <property type="project" value="UniProtKB-UniRule"/>
</dbReference>
<feature type="domain" description="Alpha-D-phosphohexomutase alpha/beta/alpha" evidence="13">
    <location>
        <begin position="263"/>
        <end position="376"/>
    </location>
</feature>
<keyword evidence="5 7" id="KW-0413">Isomerase</keyword>
<name>A0A9D1GU85_9FIRM</name>
<comment type="similarity">
    <text evidence="1 7 8">Belongs to the phosphohexose mutase family.</text>
</comment>
<dbReference type="FunFam" id="3.40.120.10:FF:000003">
    <property type="entry name" value="Phosphoglucosamine mutase"/>
    <property type="match status" value="1"/>
</dbReference>
<protein>
    <recommendedName>
        <fullName evidence="7 9">Phosphoglucosamine mutase</fullName>
        <ecNumber evidence="7 9">5.4.2.10</ecNumber>
    </recommendedName>
</protein>
<feature type="domain" description="Alpha-D-phosphohexomutase alpha/beta/alpha" evidence="12">
    <location>
        <begin position="164"/>
        <end position="259"/>
    </location>
</feature>
<dbReference type="Gene3D" id="3.30.310.50">
    <property type="entry name" value="Alpha-D-phosphohexomutase, C-terminal domain"/>
    <property type="match status" value="1"/>
</dbReference>
<feature type="binding site" evidence="7">
    <location>
        <position position="250"/>
    </location>
    <ligand>
        <name>Mg(2+)</name>
        <dbReference type="ChEBI" id="CHEBI:18420"/>
    </ligand>
</feature>
<dbReference type="CDD" id="cd05802">
    <property type="entry name" value="GlmM"/>
    <property type="match status" value="1"/>
</dbReference>
<comment type="catalytic activity">
    <reaction evidence="6 7 9">
        <text>alpha-D-glucosamine 1-phosphate = D-glucosamine 6-phosphate</text>
        <dbReference type="Rhea" id="RHEA:23424"/>
        <dbReference type="ChEBI" id="CHEBI:58516"/>
        <dbReference type="ChEBI" id="CHEBI:58725"/>
        <dbReference type="EC" id="5.4.2.10"/>
    </reaction>
</comment>
<feature type="binding site" evidence="7">
    <location>
        <position position="246"/>
    </location>
    <ligand>
        <name>Mg(2+)</name>
        <dbReference type="ChEBI" id="CHEBI:18420"/>
    </ligand>
</feature>
<feature type="binding site" evidence="7">
    <location>
        <position position="248"/>
    </location>
    <ligand>
        <name>Mg(2+)</name>
        <dbReference type="ChEBI" id="CHEBI:18420"/>
    </ligand>
</feature>
<evidence type="ECO:0000256" key="5">
    <source>
        <dbReference type="ARBA" id="ARBA00023235"/>
    </source>
</evidence>
<dbReference type="PANTHER" id="PTHR42946:SF1">
    <property type="entry name" value="PHOSPHOGLUCOMUTASE (ALPHA-D-GLUCOSE-1,6-BISPHOSPHATE-DEPENDENT)"/>
    <property type="match status" value="1"/>
</dbReference>
<dbReference type="SUPFAM" id="SSF55957">
    <property type="entry name" value="Phosphoglucomutase, C-terminal domain"/>
    <property type="match status" value="1"/>
</dbReference>
<feature type="binding site" description="via phosphate group" evidence="7">
    <location>
        <position position="101"/>
    </location>
    <ligand>
        <name>Mg(2+)</name>
        <dbReference type="ChEBI" id="CHEBI:18420"/>
    </ligand>
</feature>
<dbReference type="FunFam" id="3.30.310.50:FF:000001">
    <property type="entry name" value="Phosphoglucosamine mutase"/>
    <property type="match status" value="1"/>
</dbReference>
<dbReference type="FunFam" id="3.40.120.10:FF:000001">
    <property type="entry name" value="Phosphoglucosamine mutase"/>
    <property type="match status" value="1"/>
</dbReference>
<dbReference type="Pfam" id="PF02879">
    <property type="entry name" value="PGM_PMM_II"/>
    <property type="match status" value="1"/>
</dbReference>
<evidence type="ECO:0000256" key="2">
    <source>
        <dbReference type="ARBA" id="ARBA00022553"/>
    </source>
</evidence>
<feature type="active site" description="Phosphoserine intermediate" evidence="7">
    <location>
        <position position="101"/>
    </location>
</feature>
<dbReference type="EC" id="5.4.2.10" evidence="7 9"/>
<dbReference type="InterPro" id="IPR005841">
    <property type="entry name" value="Alpha-D-phosphohexomutase_SF"/>
</dbReference>
<gene>
    <name evidence="7" type="primary">glmM</name>
    <name evidence="14" type="ORF">IAC39_05745</name>
</gene>
<dbReference type="InterPro" id="IPR006352">
    <property type="entry name" value="GlmM_bact"/>
</dbReference>
<evidence type="ECO:0000256" key="9">
    <source>
        <dbReference type="RuleBase" id="RU004327"/>
    </source>
</evidence>
<dbReference type="Pfam" id="PF02880">
    <property type="entry name" value="PGM_PMM_III"/>
    <property type="match status" value="1"/>
</dbReference>
<dbReference type="InterPro" id="IPR036900">
    <property type="entry name" value="A-D-PHexomutase_C_sf"/>
</dbReference>
<dbReference type="GO" id="GO:0006048">
    <property type="term" value="P:UDP-N-acetylglucosamine biosynthetic process"/>
    <property type="evidence" value="ECO:0007669"/>
    <property type="project" value="TreeGrafter"/>
</dbReference>
<dbReference type="InterPro" id="IPR005845">
    <property type="entry name" value="A-D-PHexomutase_a/b/a-II"/>
</dbReference>
<comment type="function">
    <text evidence="7 9">Catalyzes the conversion of glucosamine-6-phosphate to glucosamine-1-phosphate.</text>
</comment>
<dbReference type="PROSITE" id="PS00710">
    <property type="entry name" value="PGM_PMM"/>
    <property type="match status" value="1"/>
</dbReference>
<dbReference type="InterPro" id="IPR016066">
    <property type="entry name" value="A-D-PHexomutase_CS"/>
</dbReference>
<reference evidence="14" key="1">
    <citation type="submission" date="2020-10" db="EMBL/GenBank/DDBJ databases">
        <authorList>
            <person name="Gilroy R."/>
        </authorList>
    </citation>
    <scope>NUCLEOTIDE SEQUENCE</scope>
    <source>
        <strain evidence="14">CHK33-4379</strain>
    </source>
</reference>
<evidence type="ECO:0000256" key="6">
    <source>
        <dbReference type="ARBA" id="ARBA00050364"/>
    </source>
</evidence>
<dbReference type="Proteomes" id="UP000824136">
    <property type="component" value="Unassembled WGS sequence"/>
</dbReference>